<organism evidence="2 3">
    <name type="scientific">Arthrobotrys flagrans</name>
    <name type="common">Nematode-trapping fungus</name>
    <name type="synonym">Trichothecium flagrans</name>
    <dbReference type="NCBI Taxonomy" id="97331"/>
    <lineage>
        <taxon>Eukaryota</taxon>
        <taxon>Fungi</taxon>
        <taxon>Dikarya</taxon>
        <taxon>Ascomycota</taxon>
        <taxon>Pezizomycotina</taxon>
        <taxon>Orbiliomycetes</taxon>
        <taxon>Orbiliales</taxon>
        <taxon>Orbiliaceae</taxon>
        <taxon>Arthrobotrys</taxon>
    </lineage>
</organism>
<evidence type="ECO:0000313" key="2">
    <source>
        <dbReference type="EMBL" id="RVD81875.1"/>
    </source>
</evidence>
<dbReference type="OrthoDB" id="5362356at2759"/>
<dbReference type="Proteomes" id="UP000283090">
    <property type="component" value="Unassembled WGS sequence"/>
</dbReference>
<dbReference type="VEuPathDB" id="FungiDB:DFL_009722"/>
<accession>A0A436ZSK6</accession>
<feature type="compositionally biased region" description="Basic and acidic residues" evidence="1">
    <location>
        <begin position="85"/>
        <end position="103"/>
    </location>
</feature>
<keyword evidence="3" id="KW-1185">Reference proteome</keyword>
<comment type="caution">
    <text evidence="2">The sequence shown here is derived from an EMBL/GenBank/DDBJ whole genome shotgun (WGS) entry which is preliminary data.</text>
</comment>
<sequence>MELNPKAAPQSDGPMPAASKNSLPTTPLAEWTVPVMPTPSNVSEANLGAEMPPASGLQIKTDSPLPNSKSPIRAESTSKSPSSLSKRDGEESHGESITIKKEQEEAESNSGNVESLVRMTFDDNTSQQLNPPGDQDSQEPKRQSLFPLPADINQNILEILSSIDIQNFALSSKLSYITALPILVRCVTLPLSDNNTSLGKTLGVNVNNYTGTTIVDISNPVFWTTNYPGDLNIRKTLHGFEALKHLVIEKSSEYASDAVLGSLFLFLVEQNTLEELTIDFAFSDPIPGLKDFRDRFHQCWSTIHKDAFHPKQRKLTTLNIRITNPDLQYDGLKDTPQFWVTLLPTIQKLRLNLRDVPLPEFSTDSGRWTDYLHMISSSCIVDIEAVFDESVRRPYTEIGLHFPKVERLKVSFIGQSKIRPSAELSGLGRMNYLGSVDLPWAYDTIASSDSSHSIVGAIYSKAKERAKEVVQAKSPTESNDEKLKMQILKQTKTALTIQRLTSIKDITWRYRSEQIGGGISAKFLIHWTGTEPHITEVKVGREE</sequence>
<evidence type="ECO:0000256" key="1">
    <source>
        <dbReference type="SAM" id="MobiDB-lite"/>
    </source>
</evidence>
<reference evidence="2 3" key="1">
    <citation type="submission" date="2019-01" db="EMBL/GenBank/DDBJ databases">
        <title>Intercellular communication is required for trap formation in the nematode-trapping fungus Duddingtonia flagrans.</title>
        <authorList>
            <person name="Youssar L."/>
            <person name="Wernet V."/>
            <person name="Hensel N."/>
            <person name="Hildebrandt H.-G."/>
            <person name="Fischer R."/>
        </authorList>
    </citation>
    <scope>NUCLEOTIDE SEQUENCE [LARGE SCALE GENOMIC DNA]</scope>
    <source>
        <strain evidence="2 3">CBS H-5679</strain>
    </source>
</reference>
<feature type="compositionally biased region" description="Polar residues" evidence="1">
    <location>
        <begin position="58"/>
        <end position="70"/>
    </location>
</feature>
<name>A0A436ZSK6_ARTFL</name>
<feature type="region of interest" description="Disordered" evidence="1">
    <location>
        <begin position="1"/>
        <end position="112"/>
    </location>
</feature>
<dbReference type="RefSeq" id="XP_067487419.1">
    <property type="nucleotide sequence ID" value="XM_067639653.1"/>
</dbReference>
<evidence type="ECO:0000313" key="3">
    <source>
        <dbReference type="Proteomes" id="UP000283090"/>
    </source>
</evidence>
<dbReference type="EMBL" id="SAEB01000012">
    <property type="protein sequence ID" value="RVD81875.1"/>
    <property type="molecule type" value="Genomic_DNA"/>
</dbReference>
<dbReference type="AlphaFoldDB" id="A0A436ZSK6"/>
<gene>
    <name evidence="2" type="ORF">DFL_009722</name>
</gene>
<evidence type="ECO:0008006" key="4">
    <source>
        <dbReference type="Google" id="ProtNLM"/>
    </source>
</evidence>
<protein>
    <recommendedName>
        <fullName evidence="4">F-box domain-containing protein</fullName>
    </recommendedName>
</protein>
<proteinExistence type="predicted"/>
<dbReference type="GeneID" id="93592033"/>
<feature type="region of interest" description="Disordered" evidence="1">
    <location>
        <begin position="123"/>
        <end position="142"/>
    </location>
</feature>